<accession>A0AA88T9Q9</accession>
<evidence type="ECO:0000313" key="2">
    <source>
        <dbReference type="Proteomes" id="UP001187343"/>
    </source>
</evidence>
<reference evidence="1" key="1">
    <citation type="submission" date="2023-08" db="EMBL/GenBank/DDBJ databases">
        <title>Chromosome-level Genome Assembly of mud carp (Cirrhinus molitorella).</title>
        <authorList>
            <person name="Liu H."/>
        </authorList>
    </citation>
    <scope>NUCLEOTIDE SEQUENCE</scope>
    <source>
        <strain evidence="1">Prfri</strain>
        <tissue evidence="1">Muscle</tissue>
    </source>
</reference>
<gene>
    <name evidence="1" type="ORF">Q8A67_025490</name>
</gene>
<protein>
    <submittedName>
        <fullName evidence="1">Uncharacterized protein</fullName>
    </submittedName>
</protein>
<dbReference type="Proteomes" id="UP001187343">
    <property type="component" value="Unassembled WGS sequence"/>
</dbReference>
<comment type="caution">
    <text evidence="1">The sequence shown here is derived from an EMBL/GenBank/DDBJ whole genome shotgun (WGS) entry which is preliminary data.</text>
</comment>
<name>A0AA88T9Q9_9TELE</name>
<keyword evidence="2" id="KW-1185">Reference proteome</keyword>
<organism evidence="1 2">
    <name type="scientific">Cirrhinus molitorella</name>
    <name type="common">mud carp</name>
    <dbReference type="NCBI Taxonomy" id="172907"/>
    <lineage>
        <taxon>Eukaryota</taxon>
        <taxon>Metazoa</taxon>
        <taxon>Chordata</taxon>
        <taxon>Craniata</taxon>
        <taxon>Vertebrata</taxon>
        <taxon>Euteleostomi</taxon>
        <taxon>Actinopterygii</taxon>
        <taxon>Neopterygii</taxon>
        <taxon>Teleostei</taxon>
        <taxon>Ostariophysi</taxon>
        <taxon>Cypriniformes</taxon>
        <taxon>Cyprinidae</taxon>
        <taxon>Labeoninae</taxon>
        <taxon>Labeonini</taxon>
        <taxon>Cirrhinus</taxon>
    </lineage>
</organism>
<evidence type="ECO:0000313" key="1">
    <source>
        <dbReference type="EMBL" id="KAK2867373.1"/>
    </source>
</evidence>
<proteinExistence type="predicted"/>
<dbReference type="EMBL" id="JAUYZG010000025">
    <property type="protein sequence ID" value="KAK2867373.1"/>
    <property type="molecule type" value="Genomic_DNA"/>
</dbReference>
<sequence length="160" mass="17620">MDGDFLHQLLAARERDQGASFPPFLGLHADLPLCKLHLISNRQPPPGSRLCGHQASRNLKDVSLSQIKQYSLSVKYSIPKTAKLEENEPPLGPLSMLDRAPATPVILDGVVREGSTQPRFKADCLTYKYECLLRSARLKSPVVTLSAHTAYDEAFKHGGT</sequence>
<dbReference type="AlphaFoldDB" id="A0AA88T9Q9"/>